<dbReference type="CDD" id="cd00085">
    <property type="entry name" value="HNHc"/>
    <property type="match status" value="1"/>
</dbReference>
<dbReference type="GO" id="GO:0003676">
    <property type="term" value="F:nucleic acid binding"/>
    <property type="evidence" value="ECO:0007669"/>
    <property type="project" value="InterPro"/>
</dbReference>
<dbReference type="SMART" id="SM00507">
    <property type="entry name" value="HNHc"/>
    <property type="match status" value="1"/>
</dbReference>
<dbReference type="Gene3D" id="1.10.30.50">
    <property type="match status" value="1"/>
</dbReference>
<dbReference type="InterPro" id="IPR003870">
    <property type="entry name" value="DUF222"/>
</dbReference>
<feature type="compositionally biased region" description="Low complexity" evidence="2">
    <location>
        <begin position="405"/>
        <end position="420"/>
    </location>
</feature>
<dbReference type="Pfam" id="PF01844">
    <property type="entry name" value="HNH"/>
    <property type="match status" value="1"/>
</dbReference>
<reference evidence="4 5" key="1">
    <citation type="submission" date="2020-07" db="EMBL/GenBank/DDBJ databases">
        <title>Sequencing the genomes of 1000 actinobacteria strains.</title>
        <authorList>
            <person name="Klenk H.-P."/>
        </authorList>
    </citation>
    <scope>NUCLEOTIDE SEQUENCE [LARGE SCALE GENOMIC DNA]</scope>
    <source>
        <strain evidence="4 5">DSM 26487</strain>
    </source>
</reference>
<evidence type="ECO:0000313" key="5">
    <source>
        <dbReference type="Proteomes" id="UP000564496"/>
    </source>
</evidence>
<dbReference type="InterPro" id="IPR002711">
    <property type="entry name" value="HNH"/>
</dbReference>
<sequence length="475" mass="50973">MNETVDQLLAGPPLGASEGELVDWIGRLEEIKCVAEAVQTEAAVRLDEATRARQAEAGIRARKLGEGVASQVALARRVSPAKGAKLLGLAKILIVEMPHTFRLMKAGLFSQWQATILARETACLSVEDRRVIDYQLCALGPDGEPPAVVTMGLRQLENAAKKLAIALDQESVVARAANAEKDRRVSVRPAPDTMTWLGALLPVKDGVTVYAALDQAAKAAQAAGDERSRGQVMADTLVDRVTGRDGVDAKPRIEVKIVMTADALTNDTDQPAMVEGYGPVPATWAREALADAEVFIRRLFTDPTGQLVAMESRSRKAPDGLAEFITTRDGGICRTNGCDAPIRNIDHAQRHADGGHTKAANLQGLCERCNQAKEALGWQARPGPDGSIITITPTGHTYVSPPPTTRHLATRRAATVPGRVRAARRTPRLRPRSMRRAAPTARPSSGTREISRRGTDEEPPGRSPASRSGPSGRRP</sequence>
<accession>A0A7Z0DNM6</accession>
<comment type="caution">
    <text evidence="4">The sequence shown here is derived from an EMBL/GenBank/DDBJ whole genome shotgun (WGS) entry which is preliminary data.</text>
</comment>
<dbReference type="Pfam" id="PF02720">
    <property type="entry name" value="DUF222"/>
    <property type="match status" value="1"/>
</dbReference>
<feature type="domain" description="HNH nuclease" evidence="3">
    <location>
        <begin position="320"/>
        <end position="371"/>
    </location>
</feature>
<keyword evidence="5" id="KW-1185">Reference proteome</keyword>
<dbReference type="AlphaFoldDB" id="A0A7Z0DNM6"/>
<dbReference type="InterPro" id="IPR003615">
    <property type="entry name" value="HNH_nuc"/>
</dbReference>
<feature type="compositionally biased region" description="Low complexity" evidence="2">
    <location>
        <begin position="463"/>
        <end position="475"/>
    </location>
</feature>
<dbReference type="GO" id="GO:0004519">
    <property type="term" value="F:endonuclease activity"/>
    <property type="evidence" value="ECO:0007669"/>
    <property type="project" value="InterPro"/>
</dbReference>
<comment type="similarity">
    <text evidence="1">Belongs to the Rv1128c/1148c/1588c/1702c/1945/3466 family.</text>
</comment>
<dbReference type="EMBL" id="JACBZR010000001">
    <property type="protein sequence ID" value="NYI78974.1"/>
    <property type="molecule type" value="Genomic_DNA"/>
</dbReference>
<evidence type="ECO:0000256" key="1">
    <source>
        <dbReference type="ARBA" id="ARBA00023450"/>
    </source>
</evidence>
<dbReference type="RefSeq" id="WP_246321518.1">
    <property type="nucleotide sequence ID" value="NZ_JACBZR010000001.1"/>
</dbReference>
<name>A0A7Z0DNM6_9ACTN</name>
<evidence type="ECO:0000256" key="2">
    <source>
        <dbReference type="SAM" id="MobiDB-lite"/>
    </source>
</evidence>
<evidence type="ECO:0000313" key="4">
    <source>
        <dbReference type="EMBL" id="NYI78974.1"/>
    </source>
</evidence>
<dbReference type="GO" id="GO:0008270">
    <property type="term" value="F:zinc ion binding"/>
    <property type="evidence" value="ECO:0007669"/>
    <property type="project" value="InterPro"/>
</dbReference>
<gene>
    <name evidence="4" type="ORF">BJ988_003622</name>
</gene>
<proteinExistence type="inferred from homology"/>
<protein>
    <recommendedName>
        <fullName evidence="3">HNH nuclease domain-containing protein</fullName>
    </recommendedName>
</protein>
<feature type="compositionally biased region" description="Basic residues" evidence="2">
    <location>
        <begin position="421"/>
        <end position="435"/>
    </location>
</feature>
<dbReference type="Proteomes" id="UP000564496">
    <property type="component" value="Unassembled WGS sequence"/>
</dbReference>
<feature type="region of interest" description="Disordered" evidence="2">
    <location>
        <begin position="395"/>
        <end position="475"/>
    </location>
</feature>
<organism evidence="4 5">
    <name type="scientific">Nocardioides panzhihuensis</name>
    <dbReference type="NCBI Taxonomy" id="860243"/>
    <lineage>
        <taxon>Bacteria</taxon>
        <taxon>Bacillati</taxon>
        <taxon>Actinomycetota</taxon>
        <taxon>Actinomycetes</taxon>
        <taxon>Propionibacteriales</taxon>
        <taxon>Nocardioidaceae</taxon>
        <taxon>Nocardioides</taxon>
    </lineage>
</organism>
<feature type="compositionally biased region" description="Basic and acidic residues" evidence="2">
    <location>
        <begin position="449"/>
        <end position="460"/>
    </location>
</feature>
<evidence type="ECO:0000259" key="3">
    <source>
        <dbReference type="SMART" id="SM00507"/>
    </source>
</evidence>